<dbReference type="InterPro" id="IPR020846">
    <property type="entry name" value="MFS_dom"/>
</dbReference>
<evidence type="ECO:0000256" key="3">
    <source>
        <dbReference type="ARBA" id="ARBA00022989"/>
    </source>
</evidence>
<feature type="compositionally biased region" description="Basic and acidic residues" evidence="5">
    <location>
        <begin position="623"/>
        <end position="635"/>
    </location>
</feature>
<feature type="transmembrane region" description="Helical" evidence="6">
    <location>
        <begin position="408"/>
        <end position="431"/>
    </location>
</feature>
<sequence length="635" mass="71175">MVREDNCKVQRGSQHARSNVDRHEASLHSHSLSLEMLLHRLMTTDTKQDDTFVKILLMIGKFGTFQWRLVALTFIPNIMLAFFMFADTFMFTPQKSYCNTSWILALGPNLSEAEQLNLTVPRNSKGSFMTCHMYLPVSQDLDFIIQFGLNYTDTCQNGWIYPDTKKRSLINEFNLVCGMEPKMETVQATSLTGLLIGALFSGFISDKVGRQPVILLSLLGLIIFGFGTAFVNSFYQYLVFRFCASLAMASYTISSISLTTEWLRGEHRAHSTILGHCFFAVGIMLLTGLAYGLPHWRLLFLVGGMPTFLFISYIWILPESPQWLVVKGKVKEAQEVLCYAASVNKKTIPFNLLNEVRGSRPGVTKASVLDFCNNRQLFKVTLVMGGIWFAVSYNYFMLSLKMKELGMSIHFSHVIPGILKLPARLCCIFLLARMGRKWSLAVTLFPVTVISFLLLIFPEELNSMMILMVALGEFSLAITVTVLFIYTPELLPTVLRATGLGLVCLASMTGAILALTIIRYTPHFLPIFLSCVSAILAITFTSLLWETKDQPLSNSLEHFPLLRFNVTMTEDTLSGDVFEEAARNAILNTQIPRLDSSSDLSEEAARNTTLNTPTHTVSSTALKHFEDKEADSQAP</sequence>
<feature type="transmembrane region" description="Helical" evidence="6">
    <location>
        <begin position="498"/>
        <end position="518"/>
    </location>
</feature>
<feature type="domain" description="Major facilitator superfamily (MFS) profile" evidence="7">
    <location>
        <begin position="134"/>
        <end position="549"/>
    </location>
</feature>
<evidence type="ECO:0000259" key="7">
    <source>
        <dbReference type="PROSITE" id="PS50850"/>
    </source>
</evidence>
<feature type="transmembrane region" description="Helical" evidence="6">
    <location>
        <begin position="67"/>
        <end position="86"/>
    </location>
</feature>
<accession>A0A1U7UMK9</accession>
<name>A0A1U7UMK9_CARSF</name>
<feature type="region of interest" description="Disordered" evidence="5">
    <location>
        <begin position="597"/>
        <end position="635"/>
    </location>
</feature>
<proteinExistence type="predicted"/>
<keyword evidence="2 6" id="KW-0812">Transmembrane</keyword>
<dbReference type="GeneID" id="103270840"/>
<feature type="transmembrane region" description="Helical" evidence="6">
    <location>
        <begin position="238"/>
        <end position="260"/>
    </location>
</feature>
<dbReference type="InterPro" id="IPR036259">
    <property type="entry name" value="MFS_trans_sf"/>
</dbReference>
<evidence type="ECO:0000256" key="5">
    <source>
        <dbReference type="SAM" id="MobiDB-lite"/>
    </source>
</evidence>
<dbReference type="Gene3D" id="1.20.1250.20">
    <property type="entry name" value="MFS general substrate transporter like domains"/>
    <property type="match status" value="1"/>
</dbReference>
<dbReference type="InterPro" id="IPR005828">
    <property type="entry name" value="MFS_sugar_transport-like"/>
</dbReference>
<feature type="compositionally biased region" description="Polar residues" evidence="5">
    <location>
        <begin position="606"/>
        <end position="621"/>
    </location>
</feature>
<feature type="transmembrane region" description="Helical" evidence="6">
    <location>
        <begin position="272"/>
        <end position="292"/>
    </location>
</feature>
<dbReference type="CTD" id="9389"/>
<dbReference type="PROSITE" id="PS50850">
    <property type="entry name" value="MFS"/>
    <property type="match status" value="1"/>
</dbReference>
<keyword evidence="3 6" id="KW-1133">Transmembrane helix</keyword>
<comment type="subcellular location">
    <subcellularLocation>
        <location evidence="1">Membrane</location>
        <topology evidence="1">Multi-pass membrane protein</topology>
    </subcellularLocation>
</comment>
<dbReference type="GO" id="GO:0022857">
    <property type="term" value="F:transmembrane transporter activity"/>
    <property type="evidence" value="ECO:0007669"/>
    <property type="project" value="InterPro"/>
</dbReference>
<evidence type="ECO:0000256" key="1">
    <source>
        <dbReference type="ARBA" id="ARBA00004141"/>
    </source>
</evidence>
<dbReference type="OrthoDB" id="5296287at2759"/>
<dbReference type="GO" id="GO:0016020">
    <property type="term" value="C:membrane"/>
    <property type="evidence" value="ECO:0007669"/>
    <property type="project" value="UniProtKB-SubCell"/>
</dbReference>
<reference evidence="9" key="1">
    <citation type="submission" date="2025-08" db="UniProtKB">
        <authorList>
            <consortium name="RefSeq"/>
        </authorList>
    </citation>
    <scope>IDENTIFICATION</scope>
</reference>
<feature type="transmembrane region" description="Helical" evidence="6">
    <location>
        <begin position="524"/>
        <end position="545"/>
    </location>
</feature>
<keyword evidence="8" id="KW-1185">Reference proteome</keyword>
<dbReference type="Pfam" id="PF00083">
    <property type="entry name" value="Sugar_tr"/>
    <property type="match status" value="1"/>
</dbReference>
<dbReference type="SUPFAM" id="SSF103473">
    <property type="entry name" value="MFS general substrate transporter"/>
    <property type="match status" value="1"/>
</dbReference>
<dbReference type="PANTHER" id="PTHR24064">
    <property type="entry name" value="SOLUTE CARRIER FAMILY 22 MEMBER"/>
    <property type="match status" value="1"/>
</dbReference>
<evidence type="ECO:0000256" key="2">
    <source>
        <dbReference type="ARBA" id="ARBA00022692"/>
    </source>
</evidence>
<feature type="transmembrane region" description="Helical" evidence="6">
    <location>
        <begin position="298"/>
        <end position="317"/>
    </location>
</feature>
<feature type="transmembrane region" description="Helical" evidence="6">
    <location>
        <begin position="438"/>
        <end position="457"/>
    </location>
</feature>
<evidence type="ECO:0000313" key="8">
    <source>
        <dbReference type="Proteomes" id="UP000189704"/>
    </source>
</evidence>
<evidence type="ECO:0000313" key="9">
    <source>
        <dbReference type="RefSeq" id="XP_008066542.1"/>
    </source>
</evidence>
<dbReference type="KEGG" id="csyr:103270840"/>
<feature type="region of interest" description="Disordered" evidence="5">
    <location>
        <begin position="1"/>
        <end position="24"/>
    </location>
</feature>
<feature type="transmembrane region" description="Helical" evidence="6">
    <location>
        <begin position="213"/>
        <end position="232"/>
    </location>
</feature>
<feature type="transmembrane region" description="Helical" evidence="6">
    <location>
        <begin position="377"/>
        <end position="396"/>
    </location>
</feature>
<dbReference type="AlphaFoldDB" id="A0A1U7UMK9"/>
<organism evidence="8 9">
    <name type="scientific">Carlito syrichta</name>
    <name type="common">Philippine tarsier</name>
    <name type="synonym">Tarsius syrichta</name>
    <dbReference type="NCBI Taxonomy" id="1868482"/>
    <lineage>
        <taxon>Eukaryota</taxon>
        <taxon>Metazoa</taxon>
        <taxon>Chordata</taxon>
        <taxon>Craniata</taxon>
        <taxon>Vertebrata</taxon>
        <taxon>Euteleostomi</taxon>
        <taxon>Mammalia</taxon>
        <taxon>Eutheria</taxon>
        <taxon>Euarchontoglires</taxon>
        <taxon>Primates</taxon>
        <taxon>Haplorrhini</taxon>
        <taxon>Tarsiiformes</taxon>
        <taxon>Tarsiidae</taxon>
        <taxon>Carlito</taxon>
    </lineage>
</organism>
<gene>
    <name evidence="9" type="primary">SLC22A14</name>
</gene>
<protein>
    <submittedName>
        <fullName evidence="9">Solute carrier family 22 member 14</fullName>
    </submittedName>
</protein>
<feature type="transmembrane region" description="Helical" evidence="6">
    <location>
        <begin position="463"/>
        <end position="486"/>
    </location>
</feature>
<keyword evidence="4 6" id="KW-0472">Membrane</keyword>
<dbReference type="RefSeq" id="XP_008066542.1">
    <property type="nucleotide sequence ID" value="XM_008068351.1"/>
</dbReference>
<dbReference type="STRING" id="1868482.ENSTSYP00000011820"/>
<evidence type="ECO:0000256" key="6">
    <source>
        <dbReference type="SAM" id="Phobius"/>
    </source>
</evidence>
<evidence type="ECO:0000256" key="4">
    <source>
        <dbReference type="ARBA" id="ARBA00023136"/>
    </source>
</evidence>
<dbReference type="Proteomes" id="UP000189704">
    <property type="component" value="Unplaced"/>
</dbReference>
<feature type="transmembrane region" description="Helical" evidence="6">
    <location>
        <begin position="185"/>
        <end position="204"/>
    </location>
</feature>